<feature type="compositionally biased region" description="Low complexity" evidence="1">
    <location>
        <begin position="257"/>
        <end position="277"/>
    </location>
</feature>
<sequence length="1126" mass="120062">MFRLPGVTGMLCAGALRAGALRGCALGILSSAIVSATALGQTVPQINTPPAGRPQIPQPAPQPAIPPAAPAARPAAAQPASGAVPSAAVPVRAGEHPTFTRMVFDWPERVEYTASAENGEANIRFANPRPVALGRLPQFPPRGVSNLKTRSDGGATEVTFSIPSGATLKTWRDGTKVVADVTQPAADPAAKPEAAKADTAKTEVPKAAAAPKAEAPKGEAARPAEAPRKAEAAPPAPAKSAEPPKAAEKPAEKPAEKTTAAAAPKPAAAMPPAAAAAVNPQAGKDGVPAAAPLASVQTAPLGTFMPAPPTGPISGPPLVPSVDSSRTGPLLNFPWSRPVAAAAFQRNGNLWLVFDRPASVDLRPITTRDWGGAINGIEQLPVAGMTVLRLAVPSGTTASFVRRNAGWQVGINTIQPEQLVPRESASPAADDGGPPGQNAQNGQNGRAPEIDVRRQLDADGGAKLFFAANDPATPLSVPDPDTGETLTVVPFAGSNGGVPVRRDFIELSVLPSYQGLALEPRSDNLEIRRFPRGVEIGTPNGMALSSPRGANPKSGSTEILLYDDWRKVPGKTYLEQKDDLLYKLSMSPPGQRQAARLALAEFLASHDMMPEALGVLARARAEQPDLERDKLYRALRGVANLRLGRLNEAGEDLDSKIFDDDPDILAYRGMLAAERDDWPAARRSFSLAGAAVAKFPPDLRTPIRLEMARAWLAGGDVAAATAELKALGDDEMTRGEAAEGNYVRGLLAEATNKPEDAIRLFDQASGSGDRRARALAEFAKTDLLLSRKLINNEQAIEQLDKLRFAWRGGPYEFNLLRRLGELQFSVGDLRGGITIFRQLVKYFPKSPEVPLLTKQMSDEFAKLFLDGGAQSLPPLTALALYYDYRELTPPGPEGDEIISKLADRLVSVDLLNRAAELIEHQITYRLRGDARAKAGARLAVVYLLDRNPDAALKSLQNTEMPNIPPAVAQERRLLQARALADLDRYAEALNLLGQDQSPDAMNLRADINWRAKDWLAFARNATQMLGNRYADPAPLTPEERNRVLKLAVAYSLSNDTAALVDLRRKYDDKFKDTADASTFSAIASTITRDSGDPRQLAATIAQIGQYEAFMSHYRERVAKGGLSAIN</sequence>
<accession>A0ABV7V905</accession>
<feature type="compositionally biased region" description="Basic and acidic residues" evidence="1">
    <location>
        <begin position="214"/>
        <end position="231"/>
    </location>
</feature>
<feature type="compositionally biased region" description="Low complexity" evidence="1">
    <location>
        <begin position="436"/>
        <end position="447"/>
    </location>
</feature>
<keyword evidence="2" id="KW-0732">Signal</keyword>
<feature type="region of interest" description="Disordered" evidence="1">
    <location>
        <begin position="45"/>
        <end position="81"/>
    </location>
</feature>
<dbReference type="Gene3D" id="1.25.40.10">
    <property type="entry name" value="Tetratricopeptide repeat domain"/>
    <property type="match status" value="2"/>
</dbReference>
<feature type="compositionally biased region" description="Basic and acidic residues" evidence="1">
    <location>
        <begin position="245"/>
        <end position="256"/>
    </location>
</feature>
<organism evidence="3 4">
    <name type="scientific">Ferrovibrio xuzhouensis</name>
    <dbReference type="NCBI Taxonomy" id="1576914"/>
    <lineage>
        <taxon>Bacteria</taxon>
        <taxon>Pseudomonadati</taxon>
        <taxon>Pseudomonadota</taxon>
        <taxon>Alphaproteobacteria</taxon>
        <taxon>Rhodospirillales</taxon>
        <taxon>Rhodospirillaceae</taxon>
        <taxon>Ferrovibrio</taxon>
    </lineage>
</organism>
<evidence type="ECO:0000256" key="1">
    <source>
        <dbReference type="SAM" id="MobiDB-lite"/>
    </source>
</evidence>
<dbReference type="EMBL" id="JBHRYJ010000001">
    <property type="protein sequence ID" value="MFC3673938.1"/>
    <property type="molecule type" value="Genomic_DNA"/>
</dbReference>
<feature type="compositionally biased region" description="Pro residues" evidence="1">
    <location>
        <begin position="56"/>
        <end position="69"/>
    </location>
</feature>
<evidence type="ECO:0000313" key="3">
    <source>
        <dbReference type="EMBL" id="MFC3673938.1"/>
    </source>
</evidence>
<reference evidence="4" key="1">
    <citation type="journal article" date="2019" name="Int. J. Syst. Evol. Microbiol.">
        <title>The Global Catalogue of Microorganisms (GCM) 10K type strain sequencing project: providing services to taxonomists for standard genome sequencing and annotation.</title>
        <authorList>
            <consortium name="The Broad Institute Genomics Platform"/>
            <consortium name="The Broad Institute Genome Sequencing Center for Infectious Disease"/>
            <person name="Wu L."/>
            <person name="Ma J."/>
        </authorList>
    </citation>
    <scope>NUCLEOTIDE SEQUENCE [LARGE SCALE GENOMIC DNA]</scope>
    <source>
        <strain evidence="4">KCTC 42182</strain>
    </source>
</reference>
<protein>
    <submittedName>
        <fullName evidence="3">Tetratricopeptide repeat protein</fullName>
    </submittedName>
</protein>
<comment type="caution">
    <text evidence="3">The sequence shown here is derived from an EMBL/GenBank/DDBJ whole genome shotgun (WGS) entry which is preliminary data.</text>
</comment>
<proteinExistence type="predicted"/>
<feature type="region of interest" description="Disordered" evidence="1">
    <location>
        <begin position="413"/>
        <end position="447"/>
    </location>
</feature>
<feature type="region of interest" description="Disordered" evidence="1">
    <location>
        <begin position="183"/>
        <end position="286"/>
    </location>
</feature>
<evidence type="ECO:0000256" key="2">
    <source>
        <dbReference type="SAM" id="SignalP"/>
    </source>
</evidence>
<dbReference type="InterPro" id="IPR011990">
    <property type="entry name" value="TPR-like_helical_dom_sf"/>
</dbReference>
<feature type="compositionally biased region" description="Basic and acidic residues" evidence="1">
    <location>
        <begin position="193"/>
        <end position="204"/>
    </location>
</feature>
<feature type="signal peptide" evidence="2">
    <location>
        <begin position="1"/>
        <end position="36"/>
    </location>
</feature>
<dbReference type="Proteomes" id="UP001595711">
    <property type="component" value="Unassembled WGS sequence"/>
</dbReference>
<dbReference type="SUPFAM" id="SSF48452">
    <property type="entry name" value="TPR-like"/>
    <property type="match status" value="1"/>
</dbReference>
<keyword evidence="4" id="KW-1185">Reference proteome</keyword>
<dbReference type="RefSeq" id="WP_379719960.1">
    <property type="nucleotide sequence ID" value="NZ_JBHRYJ010000001.1"/>
</dbReference>
<gene>
    <name evidence="3" type="ORF">ACFOOQ_00175</name>
</gene>
<feature type="compositionally biased region" description="Low complexity" evidence="1">
    <location>
        <begin position="70"/>
        <end position="81"/>
    </location>
</feature>
<name>A0ABV7V905_9PROT</name>
<evidence type="ECO:0000313" key="4">
    <source>
        <dbReference type="Proteomes" id="UP001595711"/>
    </source>
</evidence>
<feature type="chain" id="PRO_5047067105" evidence="2">
    <location>
        <begin position="37"/>
        <end position="1126"/>
    </location>
</feature>